<dbReference type="EMBL" id="MT144954">
    <property type="protein sequence ID" value="QJI01833.1"/>
    <property type="molecule type" value="Genomic_DNA"/>
</dbReference>
<sequence length="76" mass="8500">MPCIPFREHGRMSFLCIGNAPVAIMYQGQTYRFEWTASSGWIPVNKDGSERLSPVPTGAWKKIEAQERPSEAAGEE</sequence>
<organism evidence="1">
    <name type="scientific">viral metagenome</name>
    <dbReference type="NCBI Taxonomy" id="1070528"/>
    <lineage>
        <taxon>unclassified sequences</taxon>
        <taxon>metagenomes</taxon>
        <taxon>organismal metagenomes</taxon>
    </lineage>
</organism>
<gene>
    <name evidence="1" type="ORF">TM448B02804_0009</name>
</gene>
<reference evidence="1" key="1">
    <citation type="submission" date="2020-03" db="EMBL/GenBank/DDBJ databases">
        <title>The deep terrestrial virosphere.</title>
        <authorList>
            <person name="Holmfeldt K."/>
            <person name="Nilsson E."/>
            <person name="Simone D."/>
            <person name="Lopez-Fernandez M."/>
            <person name="Wu X."/>
            <person name="de Brujin I."/>
            <person name="Lundin D."/>
            <person name="Andersson A."/>
            <person name="Bertilsson S."/>
            <person name="Dopson M."/>
        </authorList>
    </citation>
    <scope>NUCLEOTIDE SEQUENCE</scope>
    <source>
        <strain evidence="1">TM448B02804</strain>
    </source>
</reference>
<evidence type="ECO:0000313" key="1">
    <source>
        <dbReference type="EMBL" id="QJI01833.1"/>
    </source>
</evidence>
<protein>
    <submittedName>
        <fullName evidence="1">Uncharacterized protein</fullName>
    </submittedName>
</protein>
<proteinExistence type="predicted"/>
<name>A0A6M3XVN4_9ZZZZ</name>
<dbReference type="AlphaFoldDB" id="A0A6M3XVN4"/>
<accession>A0A6M3XVN4</accession>